<dbReference type="AlphaFoldDB" id="A0A8J5T007"/>
<dbReference type="GO" id="GO:0008270">
    <property type="term" value="F:zinc ion binding"/>
    <property type="evidence" value="ECO:0007669"/>
    <property type="project" value="UniProtKB-KW"/>
</dbReference>
<evidence type="ECO:0000313" key="15">
    <source>
        <dbReference type="Proteomes" id="UP000729402"/>
    </source>
</evidence>
<keyword evidence="15" id="KW-1185">Reference proteome</keyword>
<evidence type="ECO:0000256" key="1">
    <source>
        <dbReference type="ARBA" id="ARBA00000900"/>
    </source>
</evidence>
<evidence type="ECO:0000256" key="12">
    <source>
        <dbReference type="SAM" id="MobiDB-lite"/>
    </source>
</evidence>
<dbReference type="SMART" id="SM00184">
    <property type="entry name" value="RING"/>
    <property type="match status" value="1"/>
</dbReference>
<feature type="region of interest" description="Disordered" evidence="12">
    <location>
        <begin position="151"/>
        <end position="207"/>
    </location>
</feature>
<evidence type="ECO:0000256" key="5">
    <source>
        <dbReference type="ARBA" id="ARBA00022723"/>
    </source>
</evidence>
<evidence type="ECO:0000256" key="9">
    <source>
        <dbReference type="ARBA" id="ARBA00023136"/>
    </source>
</evidence>
<accession>A0A8J5T007</accession>
<feature type="transmembrane region" description="Helical" evidence="11">
    <location>
        <begin position="284"/>
        <end position="302"/>
    </location>
</feature>
<comment type="function">
    <text evidence="11">E3 ubiquitin-protein ligase.</text>
</comment>
<dbReference type="Proteomes" id="UP000729402">
    <property type="component" value="Unassembled WGS sequence"/>
</dbReference>
<keyword evidence="9 11" id="KW-0472">Membrane</keyword>
<comment type="domain">
    <text evidence="11">The RING-type zinc finger domain is responsible for E3 ligase activity.</text>
</comment>
<protein>
    <recommendedName>
        <fullName evidence="11">E3 ubiquitin-protein ligase RMA</fullName>
        <ecNumber evidence="11">2.3.2.27</ecNumber>
    </recommendedName>
    <alternativeName>
        <fullName evidence="11">Protein RING membrane-anchor</fullName>
    </alternativeName>
    <alternativeName>
        <fullName evidence="11">RING-type E3 ubiquitin transferase RMA</fullName>
    </alternativeName>
</protein>
<dbReference type="InterPro" id="IPR045103">
    <property type="entry name" value="RNF5/RNF185-like"/>
</dbReference>
<evidence type="ECO:0000256" key="11">
    <source>
        <dbReference type="RuleBase" id="RU369090"/>
    </source>
</evidence>
<dbReference type="InterPro" id="IPR017907">
    <property type="entry name" value="Znf_RING_CS"/>
</dbReference>
<keyword evidence="6 10" id="KW-0863">Zinc-finger</keyword>
<dbReference type="GO" id="GO:0016567">
    <property type="term" value="P:protein ubiquitination"/>
    <property type="evidence" value="ECO:0007669"/>
    <property type="project" value="UniProtKB-UniPathway"/>
</dbReference>
<dbReference type="UniPathway" id="UPA00143"/>
<keyword evidence="7 11" id="KW-0833">Ubl conjugation pathway</keyword>
<evidence type="ECO:0000259" key="13">
    <source>
        <dbReference type="PROSITE" id="PS50089"/>
    </source>
</evidence>
<sequence length="303" mass="32883">MGICALQGSGEADVRREVRQLSSPRSSRAGLRTIEKEESFCDQSRRCTREMDQLCTSGVSEKASVVGEEPAKRVSSDVPAAAGGGCFDCNICLDFATEPVVTLCGHLYCWPCIYEWLRPDDGADASHGATSSARRSCPVCKAAVSPDTLVPLYGRGGGSSKMPPRGSTIPRRPIVHRREATDRESYQSSDDGGGHRHGNTGPSPLDRSAWRAAAATPRFDVLYPPPPVGGGVSMFHSTSVGVLGGMALAVLPWVSRGQAPAARAYYSRSMNRRLRRQHMEVERSLHQIWFFLVVFAVLCLLLF</sequence>
<gene>
    <name evidence="14" type="ORF">GUJ93_ZPchr0006g43760</name>
</gene>
<dbReference type="EMBL" id="JAAALK010000283">
    <property type="protein sequence ID" value="KAG8071588.1"/>
    <property type="molecule type" value="Genomic_DNA"/>
</dbReference>
<keyword evidence="11" id="KW-0256">Endoplasmic reticulum</keyword>
<dbReference type="PANTHER" id="PTHR12313">
    <property type="entry name" value="E3 UBIQUITIN-PROTEIN LIGASE RNF5-RELATED"/>
    <property type="match status" value="1"/>
</dbReference>
<dbReference type="EC" id="2.3.2.27" evidence="11"/>
<reference evidence="14" key="1">
    <citation type="journal article" date="2021" name="bioRxiv">
        <title>Whole Genome Assembly and Annotation of Northern Wild Rice, Zizania palustris L., Supports a Whole Genome Duplication in the Zizania Genus.</title>
        <authorList>
            <person name="Haas M."/>
            <person name="Kono T."/>
            <person name="Macchietto M."/>
            <person name="Millas R."/>
            <person name="McGilp L."/>
            <person name="Shao M."/>
            <person name="Duquette J."/>
            <person name="Hirsch C.N."/>
            <person name="Kimball J."/>
        </authorList>
    </citation>
    <scope>NUCLEOTIDE SEQUENCE</scope>
    <source>
        <tissue evidence="14">Fresh leaf tissue</tissue>
    </source>
</reference>
<feature type="compositionally biased region" description="Basic and acidic residues" evidence="12">
    <location>
        <begin position="176"/>
        <end position="185"/>
    </location>
</feature>
<keyword evidence="11" id="KW-1133">Transmembrane helix</keyword>
<dbReference type="FunFam" id="3.30.40.10:FF:000731">
    <property type="entry name" value="E3 ubiquitin-protein ligase RMA1"/>
    <property type="match status" value="1"/>
</dbReference>
<keyword evidence="4 11" id="KW-0808">Transferase</keyword>
<proteinExistence type="predicted"/>
<keyword evidence="8 11" id="KW-0862">Zinc</keyword>
<evidence type="ECO:0000256" key="2">
    <source>
        <dbReference type="ARBA" id="ARBA00004308"/>
    </source>
</evidence>
<comment type="pathway">
    <text evidence="3 11">Protein modification; protein ubiquitination.</text>
</comment>
<dbReference type="GO" id="GO:0006511">
    <property type="term" value="P:ubiquitin-dependent protein catabolic process"/>
    <property type="evidence" value="ECO:0007669"/>
    <property type="project" value="UniProtKB-UniRule"/>
</dbReference>
<dbReference type="GO" id="GO:0005789">
    <property type="term" value="C:endoplasmic reticulum membrane"/>
    <property type="evidence" value="ECO:0007669"/>
    <property type="project" value="UniProtKB-SubCell"/>
</dbReference>
<evidence type="ECO:0000256" key="10">
    <source>
        <dbReference type="PROSITE-ProRule" id="PRU00175"/>
    </source>
</evidence>
<evidence type="ECO:0000256" key="6">
    <source>
        <dbReference type="ARBA" id="ARBA00022771"/>
    </source>
</evidence>
<dbReference type="GO" id="GO:0061630">
    <property type="term" value="F:ubiquitin protein ligase activity"/>
    <property type="evidence" value="ECO:0007669"/>
    <property type="project" value="UniProtKB-UniRule"/>
</dbReference>
<reference evidence="14" key="2">
    <citation type="submission" date="2021-02" db="EMBL/GenBank/DDBJ databases">
        <authorList>
            <person name="Kimball J.A."/>
            <person name="Haas M.W."/>
            <person name="Macchietto M."/>
            <person name="Kono T."/>
            <person name="Duquette J."/>
            <person name="Shao M."/>
        </authorList>
    </citation>
    <scope>NUCLEOTIDE SEQUENCE</scope>
    <source>
        <tissue evidence="14">Fresh leaf tissue</tissue>
    </source>
</reference>
<evidence type="ECO:0000256" key="8">
    <source>
        <dbReference type="ARBA" id="ARBA00022833"/>
    </source>
</evidence>
<evidence type="ECO:0000313" key="14">
    <source>
        <dbReference type="EMBL" id="KAG8071588.1"/>
    </source>
</evidence>
<feature type="domain" description="RING-type" evidence="13">
    <location>
        <begin position="89"/>
        <end position="141"/>
    </location>
</feature>
<dbReference type="PROSITE" id="PS00518">
    <property type="entry name" value="ZF_RING_1"/>
    <property type="match status" value="1"/>
</dbReference>
<evidence type="ECO:0000256" key="3">
    <source>
        <dbReference type="ARBA" id="ARBA00004906"/>
    </source>
</evidence>
<organism evidence="14 15">
    <name type="scientific">Zizania palustris</name>
    <name type="common">Northern wild rice</name>
    <dbReference type="NCBI Taxonomy" id="103762"/>
    <lineage>
        <taxon>Eukaryota</taxon>
        <taxon>Viridiplantae</taxon>
        <taxon>Streptophyta</taxon>
        <taxon>Embryophyta</taxon>
        <taxon>Tracheophyta</taxon>
        <taxon>Spermatophyta</taxon>
        <taxon>Magnoliopsida</taxon>
        <taxon>Liliopsida</taxon>
        <taxon>Poales</taxon>
        <taxon>Poaceae</taxon>
        <taxon>BOP clade</taxon>
        <taxon>Oryzoideae</taxon>
        <taxon>Oryzeae</taxon>
        <taxon>Zizaniinae</taxon>
        <taxon>Zizania</taxon>
    </lineage>
</organism>
<evidence type="ECO:0000256" key="4">
    <source>
        <dbReference type="ARBA" id="ARBA00022679"/>
    </source>
</evidence>
<comment type="caution">
    <text evidence="14">The sequence shown here is derived from an EMBL/GenBank/DDBJ whole genome shotgun (WGS) entry which is preliminary data.</text>
</comment>
<dbReference type="InterPro" id="IPR001841">
    <property type="entry name" value="Znf_RING"/>
</dbReference>
<keyword evidence="5 11" id="KW-0479">Metal-binding</keyword>
<name>A0A8J5T007_ZIZPA</name>
<dbReference type="Pfam" id="PF00097">
    <property type="entry name" value="zf-C3HC4"/>
    <property type="match status" value="1"/>
</dbReference>
<comment type="subcellular location">
    <subcellularLocation>
        <location evidence="2">Endomembrane system</location>
    </subcellularLocation>
    <subcellularLocation>
        <location evidence="11">Endoplasmic reticulum membrane</location>
        <topology evidence="11">Single-pass type IV membrane protein</topology>
    </subcellularLocation>
</comment>
<dbReference type="InterPro" id="IPR018957">
    <property type="entry name" value="Znf_C3HC4_RING-type"/>
</dbReference>
<dbReference type="OrthoDB" id="6270329at2759"/>
<evidence type="ECO:0000256" key="7">
    <source>
        <dbReference type="ARBA" id="ARBA00022786"/>
    </source>
</evidence>
<dbReference type="PROSITE" id="PS50089">
    <property type="entry name" value="ZF_RING_2"/>
    <property type="match status" value="1"/>
</dbReference>
<comment type="catalytic activity">
    <reaction evidence="1 11">
        <text>S-ubiquitinyl-[E2 ubiquitin-conjugating enzyme]-L-cysteine + [acceptor protein]-L-lysine = [E2 ubiquitin-conjugating enzyme]-L-cysteine + N(6)-ubiquitinyl-[acceptor protein]-L-lysine.</text>
        <dbReference type="EC" id="2.3.2.27"/>
    </reaction>
</comment>
<keyword evidence="11" id="KW-0812">Transmembrane</keyword>